<dbReference type="Gene3D" id="1.10.15.40">
    <property type="entry name" value="Electron transport complex subunit B, putative Fe-S cluster"/>
    <property type="match status" value="1"/>
</dbReference>
<dbReference type="Pfam" id="PF00037">
    <property type="entry name" value="Fer4"/>
    <property type="match status" value="1"/>
</dbReference>
<reference evidence="13" key="2">
    <citation type="submission" date="2021-04" db="EMBL/GenBank/DDBJ databases">
        <authorList>
            <person name="Gilroy R."/>
        </authorList>
    </citation>
    <scope>NUCLEOTIDE SEQUENCE</scope>
    <source>
        <strain evidence="13">ChiBcec16_6824</strain>
    </source>
</reference>
<gene>
    <name evidence="10" type="primary">rnfB</name>
    <name evidence="13" type="ORF">H9841_07610</name>
</gene>
<keyword evidence="10" id="KW-1003">Cell membrane</keyword>
<dbReference type="Gene3D" id="3.30.70.20">
    <property type="match status" value="2"/>
</dbReference>
<dbReference type="NCBIfam" id="TIGR01944">
    <property type="entry name" value="rnfB"/>
    <property type="match status" value="1"/>
</dbReference>
<sequence>MDMTVIYAVLVLGVLGGVFGLILAFASKAFAVEKDPREEAIAEVLPGANCGGCGYPGCAGYAAAVAAGKAATNCCAAGGDAVTAKISEIMGVKAEAGVKMIAQVQCTGGCRGHEKYEYAGITDCSAASRLPGGGPAGCSFGCLGFGTCEKVCPFDAIHVVDGVAKVDEDKCKACKKCIDACPRHIILLAPYKTKRHVAITCSSKDKGAVVRQVCDNGCIGCSLCAKACPKEAITVDKNLAVIDYDKCVGCGICAQKCPRKLITVDGKVPEVKPAAPKAPAAAGAAQSK</sequence>
<comment type="caution">
    <text evidence="13">The sequence shown here is derived from an EMBL/GenBank/DDBJ whole genome shotgun (WGS) entry which is preliminary data.</text>
</comment>
<dbReference type="Proteomes" id="UP000823868">
    <property type="component" value="Unassembled WGS sequence"/>
</dbReference>
<feature type="domain" description="4Fe-4S ferredoxin-type" evidence="11">
    <location>
        <begin position="207"/>
        <end position="237"/>
    </location>
</feature>
<keyword evidence="7 10" id="KW-0408">Iron</keyword>
<keyword evidence="1 10" id="KW-0813">Transport</keyword>
<feature type="binding site" evidence="10">
    <location>
        <position position="53"/>
    </location>
    <ligand>
        <name>[4Fe-4S] cluster</name>
        <dbReference type="ChEBI" id="CHEBI:49883"/>
        <label>1</label>
    </ligand>
</feature>
<keyword evidence="6 10" id="KW-0249">Electron transport</keyword>
<comment type="cofactor">
    <cofactor evidence="10">
        <name>[4Fe-4S] cluster</name>
        <dbReference type="ChEBI" id="CHEBI:49883"/>
    </cofactor>
    <text evidence="10">Binds 3 [4Fe-4S] clusters.</text>
</comment>
<dbReference type="AlphaFoldDB" id="A0A9D1Y9H0"/>
<comment type="caution">
    <text evidence="10">Lacks conserved residue(s) required for the propagation of feature annotation.</text>
</comment>
<dbReference type="InterPro" id="IPR010207">
    <property type="entry name" value="Elect_transpt_cplx_RnfB/RsxB"/>
</dbReference>
<keyword evidence="2 10" id="KW-0004">4Fe-4S</keyword>
<dbReference type="PANTHER" id="PTHR43560:SF1">
    <property type="entry name" value="ION-TRANSLOCATING OXIDOREDUCTASE COMPLEX SUBUNIT B"/>
    <property type="match status" value="1"/>
</dbReference>
<dbReference type="InterPro" id="IPR017896">
    <property type="entry name" value="4Fe4S_Fe-S-bd"/>
</dbReference>
<feature type="binding site" evidence="10">
    <location>
        <position position="174"/>
    </location>
    <ligand>
        <name>[4Fe-4S] cluster</name>
        <dbReference type="ChEBI" id="CHEBI:49883"/>
        <label>3</label>
    </ligand>
</feature>
<dbReference type="CDD" id="cd10549">
    <property type="entry name" value="MtMvhB_like"/>
    <property type="match status" value="1"/>
</dbReference>
<comment type="function">
    <text evidence="10">Part of a membrane-bound complex that couples electron transfer with translocation of ions across the membrane.</text>
</comment>
<comment type="subcellular location">
    <subcellularLocation>
        <location evidence="10">Cell membrane</location>
    </subcellularLocation>
</comment>
<dbReference type="PANTHER" id="PTHR43560">
    <property type="entry name" value="ION-TRANSLOCATING OXIDOREDUCTASE COMPLEX SUBUNIT B"/>
    <property type="match status" value="1"/>
</dbReference>
<dbReference type="GO" id="GO:0005886">
    <property type="term" value="C:plasma membrane"/>
    <property type="evidence" value="ECO:0007669"/>
    <property type="project" value="UniProtKB-SubCell"/>
</dbReference>
<protein>
    <recommendedName>
        <fullName evidence="10">Ion-translocating oxidoreductase complex subunit B</fullName>
        <ecNumber evidence="10">7.-.-.-</ecNumber>
    </recommendedName>
    <alternativeName>
        <fullName evidence="10">Rnf electron transport complex subunit B</fullName>
    </alternativeName>
</protein>
<keyword evidence="9 10" id="KW-0472">Membrane</keyword>
<dbReference type="Pfam" id="PF12838">
    <property type="entry name" value="Fer4_7"/>
    <property type="match status" value="1"/>
</dbReference>
<feature type="binding site" evidence="10">
    <location>
        <position position="75"/>
    </location>
    <ligand>
        <name>[4Fe-4S] cluster</name>
        <dbReference type="ChEBI" id="CHEBI:49883"/>
        <label>1</label>
    </ligand>
</feature>
<feature type="domain" description="4Fe-4S ferredoxin-type" evidence="11">
    <location>
        <begin position="162"/>
        <end position="191"/>
    </location>
</feature>
<keyword evidence="3 10" id="KW-0479">Metal-binding</keyword>
<organism evidence="13 14">
    <name type="scientific">Candidatus Flavonifractor merdigallinarum</name>
    <dbReference type="NCBI Taxonomy" id="2838589"/>
    <lineage>
        <taxon>Bacteria</taxon>
        <taxon>Bacillati</taxon>
        <taxon>Bacillota</taxon>
        <taxon>Clostridia</taxon>
        <taxon>Eubacteriales</taxon>
        <taxon>Oscillospiraceae</taxon>
        <taxon>Flavonifractor</taxon>
    </lineage>
</organism>
<evidence type="ECO:0000256" key="2">
    <source>
        <dbReference type="ARBA" id="ARBA00022485"/>
    </source>
</evidence>
<dbReference type="PROSITE" id="PS00198">
    <property type="entry name" value="4FE4S_FER_1"/>
    <property type="match status" value="2"/>
</dbReference>
<feature type="region of interest" description="Hydrophobic" evidence="10">
    <location>
        <begin position="1"/>
        <end position="27"/>
    </location>
</feature>
<dbReference type="PROSITE" id="PS51379">
    <property type="entry name" value="4FE4S_FER_2"/>
    <property type="match status" value="3"/>
</dbReference>
<dbReference type="InterPro" id="IPR050395">
    <property type="entry name" value="4Fe4S_Ferredoxin_RnfB"/>
</dbReference>
<dbReference type="GO" id="GO:0051539">
    <property type="term" value="F:4 iron, 4 sulfur cluster binding"/>
    <property type="evidence" value="ECO:0007669"/>
    <property type="project" value="UniProtKB-UniRule"/>
</dbReference>
<evidence type="ECO:0000256" key="9">
    <source>
        <dbReference type="ARBA" id="ARBA00023136"/>
    </source>
</evidence>
<proteinExistence type="inferred from homology"/>
<dbReference type="InterPro" id="IPR017900">
    <property type="entry name" value="4Fe4S_Fe_S_CS"/>
</dbReference>
<dbReference type="EMBL" id="DXDX01000138">
    <property type="protein sequence ID" value="HIY21748.1"/>
    <property type="molecule type" value="Genomic_DNA"/>
</dbReference>
<comment type="subunit">
    <text evidence="10">The complex is composed of six subunits: RnfA, RnfB, RnfC, RnfD, RnfE and RnfG.</text>
</comment>
<evidence type="ECO:0000256" key="1">
    <source>
        <dbReference type="ARBA" id="ARBA00022448"/>
    </source>
</evidence>
<dbReference type="Pfam" id="PF04060">
    <property type="entry name" value="FeS"/>
    <property type="match status" value="1"/>
</dbReference>
<comment type="similarity">
    <text evidence="10">Belongs to the 4Fe4S bacterial-type ferredoxin family. RnfB subfamily.</text>
</comment>
<feature type="domain" description="4Fe-4S ferredoxin-type" evidence="11">
    <location>
        <begin position="238"/>
        <end position="267"/>
    </location>
</feature>
<feature type="binding site" evidence="10">
    <location>
        <position position="181"/>
    </location>
    <ligand>
        <name>[4Fe-4S] cluster</name>
        <dbReference type="ChEBI" id="CHEBI:49883"/>
        <label>2</label>
    </ligand>
</feature>
<feature type="binding site" evidence="10">
    <location>
        <position position="50"/>
    </location>
    <ligand>
        <name>[4Fe-4S] cluster</name>
        <dbReference type="ChEBI" id="CHEBI:49883"/>
        <label>1</label>
    </ligand>
</feature>
<name>A0A9D1Y9H0_9FIRM</name>
<evidence type="ECO:0000313" key="14">
    <source>
        <dbReference type="Proteomes" id="UP000823868"/>
    </source>
</evidence>
<dbReference type="GO" id="GO:0009055">
    <property type="term" value="F:electron transfer activity"/>
    <property type="evidence" value="ECO:0007669"/>
    <property type="project" value="InterPro"/>
</dbReference>
<evidence type="ECO:0000256" key="8">
    <source>
        <dbReference type="ARBA" id="ARBA00023014"/>
    </source>
</evidence>
<keyword evidence="4 10" id="KW-0677">Repeat</keyword>
<dbReference type="PROSITE" id="PS51656">
    <property type="entry name" value="4FE4S"/>
    <property type="match status" value="1"/>
</dbReference>
<feature type="binding site" evidence="10">
    <location>
        <position position="58"/>
    </location>
    <ligand>
        <name>[4Fe-4S] cluster</name>
        <dbReference type="ChEBI" id="CHEBI:49883"/>
        <label>1</label>
    </ligand>
</feature>
<dbReference type="EC" id="7.-.-.-" evidence="10"/>
<evidence type="ECO:0000256" key="10">
    <source>
        <dbReference type="HAMAP-Rule" id="MF_00463"/>
    </source>
</evidence>
<feature type="binding site" evidence="10">
    <location>
        <position position="148"/>
    </location>
    <ligand>
        <name>[4Fe-4S] cluster</name>
        <dbReference type="ChEBI" id="CHEBI:49883"/>
        <label>2</label>
    </ligand>
</feature>
<accession>A0A9D1Y9H0</accession>
<feature type="binding site" evidence="10">
    <location>
        <position position="138"/>
    </location>
    <ligand>
        <name>[4Fe-4S] cluster</name>
        <dbReference type="ChEBI" id="CHEBI:49883"/>
        <label>2</label>
    </ligand>
</feature>
<keyword evidence="5 10" id="KW-1278">Translocase</keyword>
<feature type="binding site" evidence="10">
    <location>
        <position position="171"/>
    </location>
    <ligand>
        <name>[4Fe-4S] cluster</name>
        <dbReference type="ChEBI" id="CHEBI:49883"/>
        <label>3</label>
    </ligand>
</feature>
<feature type="binding site" evidence="10">
    <location>
        <position position="152"/>
    </location>
    <ligand>
        <name>[4Fe-4S] cluster</name>
        <dbReference type="ChEBI" id="CHEBI:49883"/>
        <label>3</label>
    </ligand>
</feature>
<evidence type="ECO:0000259" key="11">
    <source>
        <dbReference type="PROSITE" id="PS51379"/>
    </source>
</evidence>
<feature type="binding site" evidence="10">
    <location>
        <position position="177"/>
    </location>
    <ligand>
        <name>[4Fe-4S] cluster</name>
        <dbReference type="ChEBI" id="CHEBI:49883"/>
        <label>3</label>
    </ligand>
</feature>
<evidence type="ECO:0000259" key="12">
    <source>
        <dbReference type="PROSITE" id="PS51656"/>
    </source>
</evidence>
<evidence type="ECO:0000256" key="4">
    <source>
        <dbReference type="ARBA" id="ARBA00022737"/>
    </source>
</evidence>
<feature type="binding site" evidence="10">
    <location>
        <position position="142"/>
    </location>
    <ligand>
        <name>[4Fe-4S] cluster</name>
        <dbReference type="ChEBI" id="CHEBI:49883"/>
        <label>2</label>
    </ligand>
</feature>
<dbReference type="SUPFAM" id="SSF54862">
    <property type="entry name" value="4Fe-4S ferredoxins"/>
    <property type="match status" value="1"/>
</dbReference>
<dbReference type="GO" id="GO:0022900">
    <property type="term" value="P:electron transport chain"/>
    <property type="evidence" value="ECO:0007669"/>
    <property type="project" value="UniProtKB-UniRule"/>
</dbReference>
<evidence type="ECO:0000256" key="5">
    <source>
        <dbReference type="ARBA" id="ARBA00022967"/>
    </source>
</evidence>
<dbReference type="GO" id="GO:0046872">
    <property type="term" value="F:metal ion binding"/>
    <property type="evidence" value="ECO:0007669"/>
    <property type="project" value="UniProtKB-KW"/>
</dbReference>
<dbReference type="InterPro" id="IPR007202">
    <property type="entry name" value="4Fe-4S_dom"/>
</dbReference>
<evidence type="ECO:0000256" key="6">
    <source>
        <dbReference type="ARBA" id="ARBA00022982"/>
    </source>
</evidence>
<dbReference type="HAMAP" id="MF_00463">
    <property type="entry name" value="RsxB_RnfB"/>
    <property type="match status" value="1"/>
</dbReference>
<evidence type="ECO:0000256" key="3">
    <source>
        <dbReference type="ARBA" id="ARBA00022723"/>
    </source>
</evidence>
<evidence type="ECO:0000256" key="7">
    <source>
        <dbReference type="ARBA" id="ARBA00023004"/>
    </source>
</evidence>
<keyword evidence="8 10" id="KW-0411">Iron-sulfur</keyword>
<feature type="domain" description="4Fe-4S" evidence="12">
    <location>
        <begin position="33"/>
        <end position="92"/>
    </location>
</feature>
<evidence type="ECO:0000313" key="13">
    <source>
        <dbReference type="EMBL" id="HIY21748.1"/>
    </source>
</evidence>
<reference evidence="13" key="1">
    <citation type="journal article" date="2021" name="PeerJ">
        <title>Extensive microbial diversity within the chicken gut microbiome revealed by metagenomics and culture.</title>
        <authorList>
            <person name="Gilroy R."/>
            <person name="Ravi A."/>
            <person name="Getino M."/>
            <person name="Pursley I."/>
            <person name="Horton D.L."/>
            <person name="Alikhan N.F."/>
            <person name="Baker D."/>
            <person name="Gharbi K."/>
            <person name="Hall N."/>
            <person name="Watson M."/>
            <person name="Adriaenssens E.M."/>
            <person name="Foster-Nyarko E."/>
            <person name="Jarju S."/>
            <person name="Secka A."/>
            <person name="Antonio M."/>
            <person name="Oren A."/>
            <person name="Chaudhuri R.R."/>
            <person name="La Ragione R."/>
            <person name="Hildebrand F."/>
            <person name="Pallen M.J."/>
        </authorList>
    </citation>
    <scope>NUCLEOTIDE SEQUENCE</scope>
    <source>
        <strain evidence="13">ChiBcec16_6824</strain>
    </source>
</reference>